<keyword evidence="2" id="KW-1185">Reference proteome</keyword>
<comment type="caution">
    <text evidence="1">The sequence shown here is derived from an EMBL/GenBank/DDBJ whole genome shotgun (WGS) entry which is preliminary data.</text>
</comment>
<dbReference type="EMBL" id="JAXCGZ010021837">
    <property type="protein sequence ID" value="KAK7043277.1"/>
    <property type="molecule type" value="Genomic_DNA"/>
</dbReference>
<protein>
    <submittedName>
        <fullName evidence="1">Uncharacterized protein</fullName>
    </submittedName>
</protein>
<dbReference type="Proteomes" id="UP001381693">
    <property type="component" value="Unassembled WGS sequence"/>
</dbReference>
<gene>
    <name evidence="1" type="ORF">SK128_019346</name>
</gene>
<name>A0AAN8ZUA2_HALRR</name>
<feature type="non-terminal residue" evidence="1">
    <location>
        <position position="1"/>
    </location>
</feature>
<reference evidence="1 2" key="1">
    <citation type="submission" date="2023-11" db="EMBL/GenBank/DDBJ databases">
        <title>Halocaridina rubra genome assembly.</title>
        <authorList>
            <person name="Smith C."/>
        </authorList>
    </citation>
    <scope>NUCLEOTIDE SEQUENCE [LARGE SCALE GENOMIC DNA]</scope>
    <source>
        <strain evidence="1">EP-1</strain>
        <tissue evidence="1">Whole</tissue>
    </source>
</reference>
<proteinExistence type="predicted"/>
<evidence type="ECO:0000313" key="2">
    <source>
        <dbReference type="Proteomes" id="UP001381693"/>
    </source>
</evidence>
<dbReference type="AlphaFoldDB" id="A0AAN8ZUA2"/>
<feature type="non-terminal residue" evidence="1">
    <location>
        <position position="59"/>
    </location>
</feature>
<accession>A0AAN8ZUA2</accession>
<organism evidence="1 2">
    <name type="scientific">Halocaridina rubra</name>
    <name type="common">Hawaiian red shrimp</name>
    <dbReference type="NCBI Taxonomy" id="373956"/>
    <lineage>
        <taxon>Eukaryota</taxon>
        <taxon>Metazoa</taxon>
        <taxon>Ecdysozoa</taxon>
        <taxon>Arthropoda</taxon>
        <taxon>Crustacea</taxon>
        <taxon>Multicrustacea</taxon>
        <taxon>Malacostraca</taxon>
        <taxon>Eumalacostraca</taxon>
        <taxon>Eucarida</taxon>
        <taxon>Decapoda</taxon>
        <taxon>Pleocyemata</taxon>
        <taxon>Caridea</taxon>
        <taxon>Atyoidea</taxon>
        <taxon>Atyidae</taxon>
        <taxon>Halocaridina</taxon>
    </lineage>
</organism>
<evidence type="ECO:0000313" key="1">
    <source>
        <dbReference type="EMBL" id="KAK7043277.1"/>
    </source>
</evidence>
<sequence>SHVSTLGSAVQGDLASPTCWKKEEEAPTTPVCSFVRSCDIRIRVLNFRRKLWGIIGFLT</sequence>